<evidence type="ECO:0000313" key="11">
    <source>
        <dbReference type="EMBL" id="OOF46128.1"/>
    </source>
</evidence>
<dbReference type="SUPFAM" id="SSF53649">
    <property type="entry name" value="Alkaline phosphatase-like"/>
    <property type="match status" value="1"/>
</dbReference>
<feature type="domain" description="Sulfatase N-terminal" evidence="9">
    <location>
        <begin position="236"/>
        <end position="524"/>
    </location>
</feature>
<proteinExistence type="predicted"/>
<dbReference type="NCBIfam" id="NF028537">
    <property type="entry name" value="P_eth_NH2_trans"/>
    <property type="match status" value="1"/>
</dbReference>
<dbReference type="InterPro" id="IPR000917">
    <property type="entry name" value="Sulfatase_N"/>
</dbReference>
<accession>A0A1V3IW02</accession>
<dbReference type="Gene3D" id="3.40.720.10">
    <property type="entry name" value="Alkaline Phosphatase, subunit A"/>
    <property type="match status" value="1"/>
</dbReference>
<evidence type="ECO:0000259" key="9">
    <source>
        <dbReference type="Pfam" id="PF00884"/>
    </source>
</evidence>
<dbReference type="InterPro" id="IPR012549">
    <property type="entry name" value="EptA-like_N"/>
</dbReference>
<gene>
    <name evidence="11" type="ORF">BKK51_03930</name>
</gene>
<dbReference type="GO" id="GO:0016776">
    <property type="term" value="F:phosphotransferase activity, phosphate group as acceptor"/>
    <property type="evidence" value="ECO:0007669"/>
    <property type="project" value="TreeGrafter"/>
</dbReference>
<evidence type="ECO:0000256" key="1">
    <source>
        <dbReference type="ARBA" id="ARBA00004429"/>
    </source>
</evidence>
<dbReference type="PANTHER" id="PTHR30443:SF0">
    <property type="entry name" value="PHOSPHOETHANOLAMINE TRANSFERASE EPTA"/>
    <property type="match status" value="1"/>
</dbReference>
<dbReference type="PANTHER" id="PTHR30443">
    <property type="entry name" value="INNER MEMBRANE PROTEIN"/>
    <property type="match status" value="1"/>
</dbReference>
<protein>
    <submittedName>
        <fullName evidence="11">Phosphoethanolamine transferase</fullName>
    </submittedName>
</protein>
<dbReference type="EMBL" id="MLHK01000020">
    <property type="protein sequence ID" value="OOF46128.1"/>
    <property type="molecule type" value="Genomic_DNA"/>
</dbReference>
<keyword evidence="5 8" id="KW-0812">Transmembrane</keyword>
<sequence length="547" mass="63485">MQFSRYFFRKFSLSSTILIAFISLYFTLILNYPFYQTVLKHHPFTGSVEDYFLFTIPFFVFFTLNAAFQLIALPILHKLIIPLLLVISAAISYQEIFFGIYFDSDQLTNVLQTNFAESSRMIIFPYLLWIFLLGVIPAWLYVRTQVNYRRWYKEILMRMGMVAFSGMMVMLIGKFYYKDYAAFSRNHKEITHLILPSNFIGSSIQLVKKHYKTDLPFSEIGLETLLVKPDAYRHVTILVVGETTRAQNWGLNGYERQTTPHLAARDDIINFKHVSSCGTATAISVPCMFSRYTRADYDETKASHEDNLLDILQRSGIEVLWRDNDMGCKGVCERVPTQDMTALNLAEYCKNGECLDEILLKDLEAELNKSDKDTVIVLHTIGSHGPTYHERYSKPFEQFTPTCDTNEIQKCSNEQLVNTYDNGILYIDNFLNNVIKLLEKQPNWESTMFYVSDHGESLGEDGIYLHAAPYAIAPVYQTRVPMVMWFSPTWVKNEGFDLACLRKNAETQEYTHDNYFHTVFSMMDTKNDENVYYKKLDILAQCKIPNK</sequence>
<dbReference type="GO" id="GO:0009244">
    <property type="term" value="P:lipopolysaccharide core region biosynthetic process"/>
    <property type="evidence" value="ECO:0007669"/>
    <property type="project" value="TreeGrafter"/>
</dbReference>
<dbReference type="RefSeq" id="WP_077473806.1">
    <property type="nucleotide sequence ID" value="NZ_MLHK01000020.1"/>
</dbReference>
<evidence type="ECO:0000313" key="12">
    <source>
        <dbReference type="Proteomes" id="UP000188728"/>
    </source>
</evidence>
<dbReference type="GO" id="GO:0005886">
    <property type="term" value="C:plasma membrane"/>
    <property type="evidence" value="ECO:0007669"/>
    <property type="project" value="UniProtKB-SubCell"/>
</dbReference>
<keyword evidence="7 8" id="KW-0472">Membrane</keyword>
<dbReference type="InterPro" id="IPR058130">
    <property type="entry name" value="PEA_transf_C"/>
</dbReference>
<dbReference type="Proteomes" id="UP000188728">
    <property type="component" value="Unassembled WGS sequence"/>
</dbReference>
<reference evidence="11 12" key="1">
    <citation type="submission" date="2016-10" db="EMBL/GenBank/DDBJ databases">
        <title>Rodentibacter gen. nov. and new species.</title>
        <authorList>
            <person name="Christensen H."/>
        </authorList>
    </citation>
    <scope>NUCLEOTIDE SEQUENCE [LARGE SCALE GENOMIC DNA]</scope>
    <source>
        <strain evidence="11 12">H1983213011</strain>
    </source>
</reference>
<evidence type="ECO:0000256" key="8">
    <source>
        <dbReference type="SAM" id="Phobius"/>
    </source>
</evidence>
<evidence type="ECO:0000256" key="3">
    <source>
        <dbReference type="ARBA" id="ARBA00022519"/>
    </source>
</evidence>
<feature type="transmembrane region" description="Helical" evidence="8">
    <location>
        <begin position="52"/>
        <end position="72"/>
    </location>
</feature>
<dbReference type="CDD" id="cd16017">
    <property type="entry name" value="LptA"/>
    <property type="match status" value="1"/>
</dbReference>
<evidence type="ECO:0000256" key="2">
    <source>
        <dbReference type="ARBA" id="ARBA00022475"/>
    </source>
</evidence>
<feature type="domain" description="Phosphoethanolamine transferase N-terminal" evidence="10">
    <location>
        <begin position="61"/>
        <end position="211"/>
    </location>
</feature>
<comment type="caution">
    <text evidence="11">The sequence shown here is derived from an EMBL/GenBank/DDBJ whole genome shotgun (WGS) entry which is preliminary data.</text>
</comment>
<feature type="transmembrane region" description="Helical" evidence="8">
    <location>
        <begin position="12"/>
        <end position="32"/>
    </location>
</feature>
<name>A0A1V3IW02_9PAST</name>
<feature type="transmembrane region" description="Helical" evidence="8">
    <location>
        <begin position="155"/>
        <end position="177"/>
    </location>
</feature>
<keyword evidence="4 11" id="KW-0808">Transferase</keyword>
<comment type="subcellular location">
    <subcellularLocation>
        <location evidence="1">Cell inner membrane</location>
        <topology evidence="1">Multi-pass membrane protein</topology>
    </subcellularLocation>
</comment>
<evidence type="ECO:0000259" key="10">
    <source>
        <dbReference type="Pfam" id="PF08019"/>
    </source>
</evidence>
<dbReference type="InterPro" id="IPR017850">
    <property type="entry name" value="Alkaline_phosphatase_core_sf"/>
</dbReference>
<keyword evidence="6 8" id="KW-1133">Transmembrane helix</keyword>
<evidence type="ECO:0000256" key="5">
    <source>
        <dbReference type="ARBA" id="ARBA00022692"/>
    </source>
</evidence>
<evidence type="ECO:0000256" key="4">
    <source>
        <dbReference type="ARBA" id="ARBA00022679"/>
    </source>
</evidence>
<keyword evidence="2" id="KW-1003">Cell membrane</keyword>
<evidence type="ECO:0000256" key="7">
    <source>
        <dbReference type="ARBA" id="ARBA00023136"/>
    </source>
</evidence>
<keyword evidence="3" id="KW-0997">Cell inner membrane</keyword>
<feature type="transmembrane region" description="Helical" evidence="8">
    <location>
        <begin position="79"/>
        <end position="102"/>
    </location>
</feature>
<dbReference type="AlphaFoldDB" id="A0A1V3IW02"/>
<dbReference type="InterPro" id="IPR040423">
    <property type="entry name" value="PEA_transferase"/>
</dbReference>
<feature type="transmembrane region" description="Helical" evidence="8">
    <location>
        <begin position="122"/>
        <end position="143"/>
    </location>
</feature>
<dbReference type="Pfam" id="PF00884">
    <property type="entry name" value="Sulfatase"/>
    <property type="match status" value="1"/>
</dbReference>
<evidence type="ECO:0000256" key="6">
    <source>
        <dbReference type="ARBA" id="ARBA00022989"/>
    </source>
</evidence>
<dbReference type="Pfam" id="PF08019">
    <property type="entry name" value="EptA_B_N"/>
    <property type="match status" value="1"/>
</dbReference>
<organism evidence="11 12">
    <name type="scientific">Rodentibacter trehalosifermentans</name>
    <dbReference type="NCBI Taxonomy" id="1908263"/>
    <lineage>
        <taxon>Bacteria</taxon>
        <taxon>Pseudomonadati</taxon>
        <taxon>Pseudomonadota</taxon>
        <taxon>Gammaproteobacteria</taxon>
        <taxon>Pasteurellales</taxon>
        <taxon>Pasteurellaceae</taxon>
        <taxon>Rodentibacter</taxon>
    </lineage>
</organism>